<feature type="transmembrane region" description="Helical" evidence="2">
    <location>
        <begin position="434"/>
        <end position="454"/>
    </location>
</feature>
<sequence>MTQSRARRTLAGLGVSAALAAMLAPPTAAQEAPPNGGTDVLQGERIEGGTHQDNGPELHPGNYYLSTFESETQYFRVQRTIEDSTLHVGLTTYDEQGEFTDDAEIELSTFDGDTCESQRLDWETTGAGNLLRGAQIRATAPQDEEDFRAVPACGSAEELLLLLSSPNGELVGEDYELVIAEEPDPLNGDELRTNFEDSSEHWGSEGLVWHEMPRQRGEANPLEPGSSLHSAPRLDPGTTYDAALEPGDVHVYRVSADWNQQIQAEVFFPEPNSALSEELGRWAEAEVSIISPFRGATTPSGSRAPDEQNLSNWIHDTQATTLRAQSYPITWPTRFAGTQTGSNARHATMPGEYYVVVAMDPPSEDDEASDSFQVPYRLTADVFDAFDETVPEYDVSPVTPAGSSGDQDPSGEENGEEDAVGADQSGGISTGQGMALSLGAFGLLLAGAGGLFLVRVMRQQP</sequence>
<feature type="region of interest" description="Disordered" evidence="1">
    <location>
        <begin position="26"/>
        <end position="61"/>
    </location>
</feature>
<dbReference type="AlphaFoldDB" id="A0A7K1UMI1"/>
<evidence type="ECO:0000256" key="3">
    <source>
        <dbReference type="SAM" id="SignalP"/>
    </source>
</evidence>
<evidence type="ECO:0000313" key="4">
    <source>
        <dbReference type="EMBL" id="MVT27502.1"/>
    </source>
</evidence>
<keyword evidence="3" id="KW-0732">Signal</keyword>
<dbReference type="OrthoDB" id="4318225at2"/>
<dbReference type="RefSeq" id="WP_157325509.1">
    <property type="nucleotide sequence ID" value="NZ_BMFX01000023.1"/>
</dbReference>
<comment type="caution">
    <text evidence="4">The sequence shown here is derived from an EMBL/GenBank/DDBJ whole genome shotgun (WGS) entry which is preliminary data.</text>
</comment>
<keyword evidence="2" id="KW-0812">Transmembrane</keyword>
<evidence type="ECO:0000256" key="1">
    <source>
        <dbReference type="SAM" id="MobiDB-lite"/>
    </source>
</evidence>
<keyword evidence="2" id="KW-0472">Membrane</keyword>
<feature type="chain" id="PRO_5038756381" description="Peptidase" evidence="3">
    <location>
        <begin position="21"/>
        <end position="461"/>
    </location>
</feature>
<feature type="region of interest" description="Disordered" evidence="1">
    <location>
        <begin position="216"/>
        <end position="239"/>
    </location>
</feature>
<evidence type="ECO:0000313" key="5">
    <source>
        <dbReference type="Proteomes" id="UP000460157"/>
    </source>
</evidence>
<feature type="signal peptide" evidence="3">
    <location>
        <begin position="1"/>
        <end position="20"/>
    </location>
</feature>
<dbReference type="Proteomes" id="UP000460157">
    <property type="component" value="Unassembled WGS sequence"/>
</dbReference>
<keyword evidence="2" id="KW-1133">Transmembrane helix</keyword>
<feature type="compositionally biased region" description="Basic and acidic residues" evidence="1">
    <location>
        <begin position="42"/>
        <end position="56"/>
    </location>
</feature>
<dbReference type="EMBL" id="WRPM01000100">
    <property type="protein sequence ID" value="MVT27502.1"/>
    <property type="molecule type" value="Genomic_DNA"/>
</dbReference>
<name>A0A7K1UMI1_9MICC</name>
<keyword evidence="5" id="KW-1185">Reference proteome</keyword>
<accession>A0A7K1UMI1</accession>
<reference evidence="4 5" key="1">
    <citation type="submission" date="2019-12" db="EMBL/GenBank/DDBJ databases">
        <title>Nesterenkonia muleiensis sp. nov., a novel actinobacterium isolated from sap of Populus euphratica.</title>
        <authorList>
            <person name="Wang R."/>
        </authorList>
    </citation>
    <scope>NUCLEOTIDE SEQUENCE [LARGE SCALE GENOMIC DNA]</scope>
    <source>
        <strain evidence="4 5">F10</strain>
    </source>
</reference>
<gene>
    <name evidence="4" type="ORF">GNZ21_14275</name>
</gene>
<proteinExistence type="predicted"/>
<feature type="compositionally biased region" description="Acidic residues" evidence="1">
    <location>
        <begin position="409"/>
        <end position="420"/>
    </location>
</feature>
<organism evidence="4 5">
    <name type="scientific">Nesterenkonia alkaliphila</name>
    <dbReference type="NCBI Taxonomy" id="1463631"/>
    <lineage>
        <taxon>Bacteria</taxon>
        <taxon>Bacillati</taxon>
        <taxon>Actinomycetota</taxon>
        <taxon>Actinomycetes</taxon>
        <taxon>Micrococcales</taxon>
        <taxon>Micrococcaceae</taxon>
        <taxon>Nesterenkonia</taxon>
    </lineage>
</organism>
<evidence type="ECO:0008006" key="6">
    <source>
        <dbReference type="Google" id="ProtNLM"/>
    </source>
</evidence>
<evidence type="ECO:0000256" key="2">
    <source>
        <dbReference type="SAM" id="Phobius"/>
    </source>
</evidence>
<protein>
    <recommendedName>
        <fullName evidence="6">Peptidase</fullName>
    </recommendedName>
</protein>
<feature type="region of interest" description="Disordered" evidence="1">
    <location>
        <begin position="393"/>
        <end position="427"/>
    </location>
</feature>